<sequence>MEMQLVLAHLYPQHMNLYGDRGNVLALQYRAQKRGINFHVVDIEMGQDVDWHEVDMVFMGGGEDSHQAMIYEDFLNRKSRLSESLSLGLPMLAICGAYQLLGHEYVTADGNRLEGIGYLDITTRAGSVRSIGDVVCDGVLSLTPKTLVGFENHGGQTYLGDLAGPLAHVRLGRGNNGEDGTEGAVQGHTIGTYLHGSLLPKNPHLTDLLLTWAIKRRLGPDANLAPLDASWELAAHDVILRRVKI</sequence>
<keyword evidence="2" id="KW-0573">Peptidoglycan synthesis</keyword>
<dbReference type="InterPro" id="IPR033949">
    <property type="entry name" value="CobQ_GATase1"/>
</dbReference>
<dbReference type="PANTHER" id="PTHR21343">
    <property type="entry name" value="DETHIOBIOTIN SYNTHETASE"/>
    <property type="match status" value="1"/>
</dbReference>
<dbReference type="GO" id="GO:0009252">
    <property type="term" value="P:peptidoglycan biosynthetic process"/>
    <property type="evidence" value="ECO:0007669"/>
    <property type="project" value="UniProtKB-UniRule"/>
</dbReference>
<dbReference type="SUPFAM" id="SSF52317">
    <property type="entry name" value="Class I glutamine amidotransferase-like"/>
    <property type="match status" value="1"/>
</dbReference>
<gene>
    <name evidence="2" type="primary">gatD</name>
    <name evidence="4" type="ORF">C7B43_09875</name>
</gene>
<keyword evidence="2" id="KW-0378">Hydrolase</keyword>
<dbReference type="Pfam" id="PF07685">
    <property type="entry name" value="GATase_3"/>
    <property type="match status" value="1"/>
</dbReference>
<dbReference type="Gene3D" id="3.40.50.880">
    <property type="match status" value="1"/>
</dbReference>
<dbReference type="InterPro" id="IPR043702">
    <property type="entry name" value="Lipid_II_synth_GatD"/>
</dbReference>
<dbReference type="GO" id="GO:0071555">
    <property type="term" value="P:cell wall organization"/>
    <property type="evidence" value="ECO:0007669"/>
    <property type="project" value="UniProtKB-KW"/>
</dbReference>
<comment type="subunit">
    <text evidence="2">Forms a heterodimer with MurT.</text>
</comment>
<evidence type="ECO:0000313" key="5">
    <source>
        <dbReference type="Proteomes" id="UP000242699"/>
    </source>
</evidence>
<dbReference type="EC" id="6.3.5.13" evidence="2"/>
<feature type="binding site" evidence="2">
    <location>
        <position position="129"/>
    </location>
    <ligand>
        <name>substrate</name>
    </ligand>
</feature>
<comment type="function">
    <text evidence="2">The lipid II isoglutaminyl synthase complex catalyzes the formation of alpha-D-isoglutamine in the cell wall lipid II stem peptide. The GatD subunit catalyzes the hydrolysis of glutamine to glutamate and ammonia. The resulting ammonia molecule is channeled to the active site of MurT.</text>
</comment>
<dbReference type="Proteomes" id="UP000242699">
    <property type="component" value="Unassembled WGS sequence"/>
</dbReference>
<dbReference type="GO" id="GO:0140282">
    <property type="term" value="F:carbon-nitrogen ligase activity on lipid II"/>
    <property type="evidence" value="ECO:0007669"/>
    <property type="project" value="UniProtKB-UniRule"/>
</dbReference>
<protein>
    <recommendedName>
        <fullName evidence="2">Lipid II isoglutaminyl synthase (glutamine-hydrolyzing) subunit GatD</fullName>
        <ecNumber evidence="2">6.3.5.13</ecNumber>
    </recommendedName>
    <alternativeName>
        <fullName evidence="2">Lipid II isoglutaminyl synthase glutaminase subunit</fullName>
        <ecNumber evidence="2">3.5.1.2</ecNumber>
    </alternativeName>
</protein>
<name>A0A2T2X2K9_9FIRM</name>
<evidence type="ECO:0000259" key="3">
    <source>
        <dbReference type="Pfam" id="PF07685"/>
    </source>
</evidence>
<dbReference type="GO" id="GO:0016740">
    <property type="term" value="F:transferase activity"/>
    <property type="evidence" value="ECO:0007669"/>
    <property type="project" value="UniProtKB-KW"/>
</dbReference>
<comment type="catalytic activity">
    <reaction evidence="2">
        <text>beta-D-GlcNAc-(1-&gt;4)-Mur2Ac(oyl-L-Ala-gamma-D-Glu-L-Lys-D-Ala-D-Ala)-di-trans,octa-cis-undecaprenyl diphosphate + L-glutamine + ATP + H2O = beta-D-GlcNAc-(1-&gt;4)-Mur2Ac(oyl-L-Ala-D-isoglutaminyl-L-Lys-D-Ala-D-Ala)-di-trans,octa-cis-undecaprenyl diphosphate + L-glutamate + ADP + phosphate + H(+)</text>
        <dbReference type="Rhea" id="RHEA:57928"/>
        <dbReference type="ChEBI" id="CHEBI:15377"/>
        <dbReference type="ChEBI" id="CHEBI:15378"/>
        <dbReference type="ChEBI" id="CHEBI:29985"/>
        <dbReference type="ChEBI" id="CHEBI:30616"/>
        <dbReference type="ChEBI" id="CHEBI:43474"/>
        <dbReference type="ChEBI" id="CHEBI:58359"/>
        <dbReference type="ChEBI" id="CHEBI:60033"/>
        <dbReference type="ChEBI" id="CHEBI:62233"/>
        <dbReference type="ChEBI" id="CHEBI:456216"/>
        <dbReference type="EC" id="6.3.5.13"/>
    </reaction>
</comment>
<comment type="catalytic activity">
    <reaction evidence="2">
        <text>L-glutamine + H2O = L-glutamate + NH4(+)</text>
        <dbReference type="Rhea" id="RHEA:15889"/>
        <dbReference type="ChEBI" id="CHEBI:15377"/>
        <dbReference type="ChEBI" id="CHEBI:28938"/>
        <dbReference type="ChEBI" id="CHEBI:29985"/>
        <dbReference type="ChEBI" id="CHEBI:58359"/>
        <dbReference type="EC" id="3.5.1.2"/>
    </reaction>
</comment>
<organism evidence="4 5">
    <name type="scientific">Sulfobacillus benefaciens</name>
    <dbReference type="NCBI Taxonomy" id="453960"/>
    <lineage>
        <taxon>Bacteria</taxon>
        <taxon>Bacillati</taxon>
        <taxon>Bacillota</taxon>
        <taxon>Clostridia</taxon>
        <taxon>Eubacteriales</taxon>
        <taxon>Clostridiales Family XVII. Incertae Sedis</taxon>
        <taxon>Sulfobacillus</taxon>
    </lineage>
</organism>
<keyword evidence="2" id="KW-0961">Cell wall biogenesis/degradation</keyword>
<evidence type="ECO:0000256" key="1">
    <source>
        <dbReference type="ARBA" id="ARBA00022962"/>
    </source>
</evidence>
<keyword evidence="2" id="KW-0133">Cell shape</keyword>
<dbReference type="PROSITE" id="PS51274">
    <property type="entry name" value="GATASE_COBBQ"/>
    <property type="match status" value="1"/>
</dbReference>
<reference evidence="4 5" key="1">
    <citation type="journal article" date="2014" name="BMC Genomics">
        <title>Comparison of environmental and isolate Sulfobacillus genomes reveals diverse carbon, sulfur, nitrogen, and hydrogen metabolisms.</title>
        <authorList>
            <person name="Justice N.B."/>
            <person name="Norman A."/>
            <person name="Brown C.T."/>
            <person name="Singh A."/>
            <person name="Thomas B.C."/>
            <person name="Banfield J.F."/>
        </authorList>
    </citation>
    <scope>NUCLEOTIDE SEQUENCE [LARGE SCALE GENOMIC DNA]</scope>
    <source>
        <strain evidence="4">AMDSBA1</strain>
    </source>
</reference>
<dbReference type="HAMAP" id="MF_02213">
    <property type="entry name" value="Lipid_II_synth_GatD"/>
    <property type="match status" value="1"/>
</dbReference>
<comment type="pathway">
    <text evidence="2">Cell wall biogenesis; peptidoglycan biosynthesis.</text>
</comment>
<dbReference type="InterPro" id="IPR011698">
    <property type="entry name" value="GATase_3"/>
</dbReference>
<keyword evidence="1 2" id="KW-0315">Glutamine amidotransferase</keyword>
<proteinExistence type="inferred from homology"/>
<dbReference type="InterPro" id="IPR029062">
    <property type="entry name" value="Class_I_gatase-like"/>
</dbReference>
<dbReference type="UniPathway" id="UPA00219"/>
<keyword evidence="2" id="KW-0436">Ligase</keyword>
<feature type="active site" evidence="2">
    <location>
        <position position="195"/>
    </location>
</feature>
<keyword evidence="4" id="KW-0808">Transferase</keyword>
<evidence type="ECO:0000313" key="4">
    <source>
        <dbReference type="EMBL" id="PSR28712.1"/>
    </source>
</evidence>
<dbReference type="PANTHER" id="PTHR21343:SF9">
    <property type="entry name" value="LIPID II ISOGLUTAMINYL SYNTHASE (GLUTAMINE-HYDROLYZING) SUBUNIT GATD"/>
    <property type="match status" value="1"/>
</dbReference>
<dbReference type="GO" id="GO:0008360">
    <property type="term" value="P:regulation of cell shape"/>
    <property type="evidence" value="ECO:0007669"/>
    <property type="project" value="UniProtKB-KW"/>
</dbReference>
<dbReference type="AlphaFoldDB" id="A0A2T2X2K9"/>
<feature type="active site" description="Nucleophile" evidence="2">
    <location>
        <position position="95"/>
    </location>
</feature>
<evidence type="ECO:0000256" key="2">
    <source>
        <dbReference type="HAMAP-Rule" id="MF_02213"/>
    </source>
</evidence>
<dbReference type="GO" id="GO:0009236">
    <property type="term" value="P:cobalamin biosynthetic process"/>
    <property type="evidence" value="ECO:0007669"/>
    <property type="project" value="InterPro"/>
</dbReference>
<comment type="similarity">
    <text evidence="2">Belongs to the CobB/CobQ family. GatD subfamily.</text>
</comment>
<accession>A0A2T2X2K9</accession>
<dbReference type="CDD" id="cd01750">
    <property type="entry name" value="GATase1_CobQ"/>
    <property type="match status" value="1"/>
</dbReference>
<dbReference type="EC" id="3.5.1.2" evidence="2"/>
<dbReference type="EMBL" id="PXYT01000019">
    <property type="protein sequence ID" value="PSR28712.1"/>
    <property type="molecule type" value="Genomic_DNA"/>
</dbReference>
<dbReference type="GO" id="GO:0004359">
    <property type="term" value="F:glutaminase activity"/>
    <property type="evidence" value="ECO:0007669"/>
    <property type="project" value="UniProtKB-UniRule"/>
</dbReference>
<comment type="caution">
    <text evidence="4">The sequence shown here is derived from an EMBL/GenBank/DDBJ whole genome shotgun (WGS) entry which is preliminary data.</text>
</comment>
<feature type="domain" description="CobB/CobQ-like glutamine amidotransferase" evidence="3">
    <location>
        <begin position="8"/>
        <end position="202"/>
    </location>
</feature>